<name>A0A2U3K9R4_9FIRM</name>
<protein>
    <submittedName>
        <fullName evidence="1">Uncharacterized protein</fullName>
    </submittedName>
</protein>
<sequence length="45" mass="5249">MQSDDVPELLLDCSYCLFIKLKEFTFIIYISPFSLLVFSKTLDDP</sequence>
<evidence type="ECO:0000313" key="2">
    <source>
        <dbReference type="Proteomes" id="UP000238916"/>
    </source>
</evidence>
<reference evidence="2" key="1">
    <citation type="submission" date="2018-02" db="EMBL/GenBank/DDBJ databases">
        <authorList>
            <person name="Hausmann B."/>
        </authorList>
    </citation>
    <scope>NUCLEOTIDE SEQUENCE [LARGE SCALE GENOMIC DNA]</scope>
    <source>
        <strain evidence="2">Peat soil MAG SbF1</strain>
    </source>
</reference>
<dbReference type="Proteomes" id="UP000238916">
    <property type="component" value="Unassembled WGS sequence"/>
</dbReference>
<evidence type="ECO:0000313" key="1">
    <source>
        <dbReference type="EMBL" id="SPF36389.1"/>
    </source>
</evidence>
<dbReference type="EMBL" id="OMOF01000069">
    <property type="protein sequence ID" value="SPF36389.1"/>
    <property type="molecule type" value="Genomic_DNA"/>
</dbReference>
<dbReference type="AlphaFoldDB" id="A0A2U3K9R4"/>
<proteinExistence type="predicted"/>
<accession>A0A2U3K9R4</accession>
<organism evidence="1 2">
    <name type="scientific">Candidatus Desulfosporosinus infrequens</name>
    <dbReference type="NCBI Taxonomy" id="2043169"/>
    <lineage>
        <taxon>Bacteria</taxon>
        <taxon>Bacillati</taxon>
        <taxon>Bacillota</taxon>
        <taxon>Clostridia</taxon>
        <taxon>Eubacteriales</taxon>
        <taxon>Desulfitobacteriaceae</taxon>
        <taxon>Desulfosporosinus</taxon>
    </lineage>
</organism>
<gene>
    <name evidence="1" type="ORF">SBF1_1600002</name>
</gene>